<feature type="region of interest" description="Disordered" evidence="1">
    <location>
        <begin position="1"/>
        <end position="40"/>
    </location>
</feature>
<accession>A0A0D3HMK9</accession>
<evidence type="ECO:0000313" key="3">
    <source>
        <dbReference type="Proteomes" id="UP000026960"/>
    </source>
</evidence>
<name>A0A0D3HMK9_9ORYZ</name>
<dbReference type="Proteomes" id="UP000026960">
    <property type="component" value="Chromosome 11"/>
</dbReference>
<dbReference type="HOGENOM" id="CLU_2430548_0_0_1"/>
<dbReference type="AlphaFoldDB" id="A0A0D3HMK9"/>
<keyword evidence="3" id="KW-1185">Reference proteome</keyword>
<reference evidence="2" key="2">
    <citation type="submission" date="2015-03" db="UniProtKB">
        <authorList>
            <consortium name="EnsemblPlants"/>
        </authorList>
    </citation>
    <scope>IDENTIFICATION</scope>
</reference>
<proteinExistence type="predicted"/>
<dbReference type="Gramene" id="OBART11G15810.1">
    <property type="protein sequence ID" value="OBART11G15810.1"/>
    <property type="gene ID" value="OBART11G15810"/>
</dbReference>
<sequence>MSHVPDESSEIFPPLQKTDGTRPEDTKLRHPDHAPGLPRRQIIEQYRCVLERVAAGDNNYHGLVRLEIGEVPQAHQALGAGDIVDQARGRR</sequence>
<organism evidence="2">
    <name type="scientific">Oryza barthii</name>
    <dbReference type="NCBI Taxonomy" id="65489"/>
    <lineage>
        <taxon>Eukaryota</taxon>
        <taxon>Viridiplantae</taxon>
        <taxon>Streptophyta</taxon>
        <taxon>Embryophyta</taxon>
        <taxon>Tracheophyta</taxon>
        <taxon>Spermatophyta</taxon>
        <taxon>Magnoliopsida</taxon>
        <taxon>Liliopsida</taxon>
        <taxon>Poales</taxon>
        <taxon>Poaceae</taxon>
        <taxon>BOP clade</taxon>
        <taxon>Oryzoideae</taxon>
        <taxon>Oryzeae</taxon>
        <taxon>Oryzinae</taxon>
        <taxon>Oryza</taxon>
    </lineage>
</organism>
<evidence type="ECO:0000313" key="2">
    <source>
        <dbReference type="EnsemblPlants" id="OBART11G15810.1"/>
    </source>
</evidence>
<evidence type="ECO:0000256" key="1">
    <source>
        <dbReference type="SAM" id="MobiDB-lite"/>
    </source>
</evidence>
<reference evidence="2" key="1">
    <citation type="journal article" date="2009" name="Rice">
        <title>De Novo Next Generation Sequencing of Plant Genomes.</title>
        <authorList>
            <person name="Rounsley S."/>
            <person name="Marri P.R."/>
            <person name="Yu Y."/>
            <person name="He R."/>
            <person name="Sisneros N."/>
            <person name="Goicoechea J.L."/>
            <person name="Lee S.J."/>
            <person name="Angelova A."/>
            <person name="Kudrna D."/>
            <person name="Luo M."/>
            <person name="Affourtit J."/>
            <person name="Desany B."/>
            <person name="Knight J."/>
            <person name="Niazi F."/>
            <person name="Egholm M."/>
            <person name="Wing R.A."/>
        </authorList>
    </citation>
    <scope>NUCLEOTIDE SEQUENCE [LARGE SCALE GENOMIC DNA]</scope>
    <source>
        <strain evidence="2">cv. IRGC 105608</strain>
    </source>
</reference>
<feature type="compositionally biased region" description="Basic and acidic residues" evidence="1">
    <location>
        <begin position="19"/>
        <end position="33"/>
    </location>
</feature>
<protein>
    <submittedName>
        <fullName evidence="2">Uncharacterized protein</fullName>
    </submittedName>
</protein>
<dbReference type="PaxDb" id="65489-OBART11G15810.1"/>
<dbReference type="EnsemblPlants" id="OBART11G15810.1">
    <property type="protein sequence ID" value="OBART11G15810.1"/>
    <property type="gene ID" value="OBART11G15810"/>
</dbReference>